<dbReference type="InterPro" id="IPR000072">
    <property type="entry name" value="PDGF/VEGF_dom"/>
</dbReference>
<keyword evidence="3 10" id="KW-0339">Growth factor</keyword>
<dbReference type="Proteomes" id="UP000261540">
    <property type="component" value="Unplaced"/>
</dbReference>
<evidence type="ECO:0000259" key="13">
    <source>
        <dbReference type="PROSITE" id="PS50278"/>
    </source>
</evidence>
<evidence type="ECO:0000256" key="1">
    <source>
        <dbReference type="ARBA" id="ARBA00006686"/>
    </source>
</evidence>
<dbReference type="GO" id="GO:0008284">
    <property type="term" value="P:positive regulation of cell population proliferation"/>
    <property type="evidence" value="ECO:0007669"/>
    <property type="project" value="TreeGrafter"/>
</dbReference>
<dbReference type="STRING" id="1676925.ENSPKIP00000019078"/>
<feature type="region of interest" description="Disordered" evidence="11">
    <location>
        <begin position="228"/>
        <end position="489"/>
    </location>
</feature>
<dbReference type="GO" id="GO:1904238">
    <property type="term" value="P:pericyte cell differentiation"/>
    <property type="evidence" value="ECO:0007669"/>
    <property type="project" value="Ensembl"/>
</dbReference>
<feature type="compositionally biased region" description="Basic residues" evidence="11">
    <location>
        <begin position="460"/>
        <end position="479"/>
    </location>
</feature>
<feature type="compositionally biased region" description="Basic and acidic residues" evidence="11">
    <location>
        <begin position="373"/>
        <end position="409"/>
    </location>
</feature>
<feature type="region of interest" description="Disordered" evidence="11">
    <location>
        <begin position="180"/>
        <end position="205"/>
    </location>
</feature>
<dbReference type="PANTHER" id="PTHR11633">
    <property type="entry name" value="PLATELET-DERIVED GROWTH FACTOR"/>
    <property type="match status" value="1"/>
</dbReference>
<accession>A0A3B3RL98</accession>
<feature type="compositionally biased region" description="Basic and acidic residues" evidence="11">
    <location>
        <begin position="266"/>
        <end position="275"/>
    </location>
</feature>
<dbReference type="CDD" id="cd00135">
    <property type="entry name" value="PDGF"/>
    <property type="match status" value="1"/>
</dbReference>
<protein>
    <recommendedName>
        <fullName evidence="2">Platelet-derived growth factor subunit B</fullName>
    </recommendedName>
    <alternativeName>
        <fullName evidence="5">PDGF-2</fullName>
    </alternativeName>
    <alternativeName>
        <fullName evidence="6">Platelet-derived growth factor B chain</fullName>
    </alternativeName>
    <alternativeName>
        <fullName evidence="7">Platelet-derived growth factor beta polypeptide</fullName>
    </alternativeName>
</protein>
<evidence type="ECO:0000313" key="14">
    <source>
        <dbReference type="Ensembl" id="ENSPKIP00000019078.1"/>
    </source>
</evidence>
<keyword evidence="4" id="KW-0497">Mitogen</keyword>
<dbReference type="GO" id="GO:0006275">
    <property type="term" value="P:regulation of DNA replication"/>
    <property type="evidence" value="ECO:0007669"/>
    <property type="project" value="Ensembl"/>
</dbReference>
<dbReference type="PROSITE" id="PS00249">
    <property type="entry name" value="PDGF_1"/>
    <property type="match status" value="1"/>
</dbReference>
<evidence type="ECO:0000256" key="10">
    <source>
        <dbReference type="RuleBase" id="RU003818"/>
    </source>
</evidence>
<dbReference type="GO" id="GO:0070374">
    <property type="term" value="P:positive regulation of ERK1 and ERK2 cascade"/>
    <property type="evidence" value="ECO:0007669"/>
    <property type="project" value="TreeGrafter"/>
</dbReference>
<feature type="chain" id="PRO_5017484449" description="Platelet-derived growth factor subunit B" evidence="12">
    <location>
        <begin position="21"/>
        <end position="489"/>
    </location>
</feature>
<dbReference type="GO" id="GO:0030335">
    <property type="term" value="P:positive regulation of cell migration"/>
    <property type="evidence" value="ECO:0007669"/>
    <property type="project" value="TreeGrafter"/>
</dbReference>
<dbReference type="GO" id="GO:0005161">
    <property type="term" value="F:platelet-derived growth factor receptor binding"/>
    <property type="evidence" value="ECO:0007669"/>
    <property type="project" value="TreeGrafter"/>
</dbReference>
<reference evidence="14" key="2">
    <citation type="submission" date="2025-09" db="UniProtKB">
        <authorList>
            <consortium name="Ensembl"/>
        </authorList>
    </citation>
    <scope>IDENTIFICATION</scope>
</reference>
<dbReference type="OrthoDB" id="8878063at2759"/>
<keyword evidence="12" id="KW-0732">Signal</keyword>
<dbReference type="SMART" id="SM00141">
    <property type="entry name" value="PDGF"/>
    <property type="match status" value="1"/>
</dbReference>
<dbReference type="GO" id="GO:0051897">
    <property type="term" value="P:positive regulation of phosphatidylinositol 3-kinase/protein kinase B signal transduction"/>
    <property type="evidence" value="ECO:0007669"/>
    <property type="project" value="TreeGrafter"/>
</dbReference>
<evidence type="ECO:0000256" key="3">
    <source>
        <dbReference type="ARBA" id="ARBA00023030"/>
    </source>
</evidence>
<feature type="compositionally biased region" description="Basic and acidic residues" evidence="11">
    <location>
        <begin position="282"/>
        <end position="297"/>
    </location>
</feature>
<evidence type="ECO:0000256" key="2">
    <source>
        <dbReference type="ARBA" id="ARBA00018117"/>
    </source>
</evidence>
<evidence type="ECO:0000256" key="4">
    <source>
        <dbReference type="ARBA" id="ARBA00023246"/>
    </source>
</evidence>
<dbReference type="AlphaFoldDB" id="A0A3B3RL98"/>
<dbReference type="CTD" id="798657"/>
<evidence type="ECO:0000256" key="11">
    <source>
        <dbReference type="SAM" id="MobiDB-lite"/>
    </source>
</evidence>
<dbReference type="GO" id="GO:0008083">
    <property type="term" value="F:growth factor activity"/>
    <property type="evidence" value="ECO:0007669"/>
    <property type="project" value="UniProtKB-KW"/>
</dbReference>
<comment type="function">
    <text evidence="8">Growth factor that plays an essential role in the regulation of embryonic development, cell proliferation, cell migration, survival and chemotaxis. Potent mitogen for cells of mesenchymal origin. Required for normal proliferation and recruitment of pericytes and vascular smooth muscle cells in the central nervous system, skin, lung, heart and placenta. Required for normal blood vessel development, and for normal development of kidney glomeruli. Plays an important role in wound healing. Signaling is modulated by the formation of heterodimers with PDGFA.</text>
</comment>
<dbReference type="GeneTree" id="ENSGT00940000157367"/>
<comment type="similarity">
    <text evidence="1 10">Belongs to the PDGF/VEGF growth factor family.</text>
</comment>
<dbReference type="Pfam" id="PF00341">
    <property type="entry name" value="PDGF"/>
    <property type="match status" value="1"/>
</dbReference>
<dbReference type="FunFam" id="2.10.90.10:FF:000041">
    <property type="entry name" value="Platelet-derived growth factor beta polypeptide b"/>
    <property type="match status" value="1"/>
</dbReference>
<feature type="compositionally biased region" description="Basic and acidic residues" evidence="11">
    <location>
        <begin position="333"/>
        <end position="355"/>
    </location>
</feature>
<proteinExistence type="inferred from homology"/>
<dbReference type="SUPFAM" id="SSF57501">
    <property type="entry name" value="Cystine-knot cytokines"/>
    <property type="match status" value="1"/>
</dbReference>
<dbReference type="GO" id="GO:0016020">
    <property type="term" value="C:membrane"/>
    <property type="evidence" value="ECO:0007669"/>
    <property type="project" value="InterPro"/>
</dbReference>
<dbReference type="GO" id="GO:0051781">
    <property type="term" value="P:positive regulation of cell division"/>
    <property type="evidence" value="ECO:0007669"/>
    <property type="project" value="UniProtKB-KW"/>
</dbReference>
<feature type="domain" description="Platelet-derived growth factor (PDGF) family profile" evidence="13">
    <location>
        <begin position="77"/>
        <end position="178"/>
    </location>
</feature>
<evidence type="ECO:0000256" key="6">
    <source>
        <dbReference type="ARBA" id="ARBA00032481"/>
    </source>
</evidence>
<name>A0A3B3RL98_9TELE</name>
<keyword evidence="15" id="KW-1185">Reference proteome</keyword>
<dbReference type="Ensembl" id="ENSPKIT00000035920.1">
    <property type="protein sequence ID" value="ENSPKIP00000019078.1"/>
    <property type="gene ID" value="ENSPKIG00000004396.1"/>
</dbReference>
<dbReference type="InterPro" id="IPR023581">
    <property type="entry name" value="PD_growth_factor_CS"/>
</dbReference>
<dbReference type="GO" id="GO:0048008">
    <property type="term" value="P:platelet-derived growth factor receptor signaling pathway"/>
    <property type="evidence" value="ECO:0007669"/>
    <property type="project" value="TreeGrafter"/>
</dbReference>
<organism evidence="14 15">
    <name type="scientific">Paramormyrops kingsleyae</name>
    <dbReference type="NCBI Taxonomy" id="1676925"/>
    <lineage>
        <taxon>Eukaryota</taxon>
        <taxon>Metazoa</taxon>
        <taxon>Chordata</taxon>
        <taxon>Craniata</taxon>
        <taxon>Vertebrata</taxon>
        <taxon>Euteleostomi</taxon>
        <taxon>Actinopterygii</taxon>
        <taxon>Neopterygii</taxon>
        <taxon>Teleostei</taxon>
        <taxon>Osteoglossocephala</taxon>
        <taxon>Osteoglossomorpha</taxon>
        <taxon>Osteoglossiformes</taxon>
        <taxon>Mormyridae</taxon>
        <taxon>Paramormyrops</taxon>
    </lineage>
</organism>
<feature type="signal peptide" evidence="12">
    <location>
        <begin position="1"/>
        <end position="20"/>
    </location>
</feature>
<evidence type="ECO:0000313" key="15">
    <source>
        <dbReference type="Proteomes" id="UP000261540"/>
    </source>
</evidence>
<dbReference type="KEGG" id="pki:111845270"/>
<dbReference type="PROSITE" id="PS50278">
    <property type="entry name" value="PDGF_2"/>
    <property type="match status" value="1"/>
</dbReference>
<dbReference type="InterPro" id="IPR006782">
    <property type="entry name" value="PDGF_N"/>
</dbReference>
<dbReference type="GO" id="GO:0042246">
    <property type="term" value="P:tissue regeneration"/>
    <property type="evidence" value="ECO:0007669"/>
    <property type="project" value="Ensembl"/>
</dbReference>
<dbReference type="InterPro" id="IPR029034">
    <property type="entry name" value="Cystine-knot_cytokine"/>
</dbReference>
<dbReference type="PANTHER" id="PTHR11633:SF2">
    <property type="entry name" value="PLATELET-DERIVED GROWTH FACTOR SUBUNIT B"/>
    <property type="match status" value="1"/>
</dbReference>
<evidence type="ECO:0000256" key="12">
    <source>
        <dbReference type="SAM" id="SignalP"/>
    </source>
</evidence>
<evidence type="ECO:0000256" key="9">
    <source>
        <dbReference type="ARBA" id="ARBA00046967"/>
    </source>
</evidence>
<feature type="compositionally biased region" description="Basic residues" evidence="11">
    <location>
        <begin position="416"/>
        <end position="427"/>
    </location>
</feature>
<feature type="compositionally biased region" description="Low complexity" evidence="11">
    <location>
        <begin position="428"/>
        <end position="445"/>
    </location>
</feature>
<evidence type="ECO:0000256" key="5">
    <source>
        <dbReference type="ARBA" id="ARBA00031888"/>
    </source>
</evidence>
<feature type="compositionally biased region" description="Polar residues" evidence="11">
    <location>
        <begin position="230"/>
        <end position="253"/>
    </location>
</feature>
<sequence length="489" mass="54886">MMGFTVLVLATLACLRFGSGQGDPLPLSLVELVTGSPIESFEDLQRLLDSDSVEKDPDGPLVQELLPNHTAPHRLPRSLGDIQVAEQAQCKVRTEVMEVSRSMLDRRNANFLLWPPCVEVQRCSGCCNTRNLQCVATVSRIRPLQVTKIQFVNKQPLYERAVISVEDHVECRCKSAVSANMPRTTARKPQSPPPPPKAPRLKSPSKEDIYQHDVLKQNQNFQLEELEGRQWQTQTPDTRSGTSGQGEPSTPSGAQPPLSAATWEGAEEKEVRREEELDSQLGDERPPERPGDRHTGTRLEAGQRLSHHHHSKAAEEKLPSESPAPGGGSTVKRRTEVVEPRPSLHPDAVTRHPQEHWPGSAHAGTTNQGPLSKEPHRDDKQLGMEIRRNQEEVEASKKEGLSDQERDQVQEQQARQQHHHHQQHLHQLHQQVHTTATKAAVAPPTTRSPAVMQTPSPFRPPRRRSSSLRRRLRKNRNRMSKTAMRAILM</sequence>
<dbReference type="GO" id="GO:0097084">
    <property type="term" value="P:vascular associated smooth muscle cell development"/>
    <property type="evidence" value="ECO:0007669"/>
    <property type="project" value="Ensembl"/>
</dbReference>
<evidence type="ECO:0000256" key="8">
    <source>
        <dbReference type="ARBA" id="ARBA00046258"/>
    </source>
</evidence>
<dbReference type="GO" id="GO:0005615">
    <property type="term" value="C:extracellular space"/>
    <property type="evidence" value="ECO:0007669"/>
    <property type="project" value="TreeGrafter"/>
</dbReference>
<dbReference type="Pfam" id="PF04692">
    <property type="entry name" value="PDGF_N"/>
    <property type="match status" value="1"/>
</dbReference>
<dbReference type="Gene3D" id="2.10.90.10">
    <property type="entry name" value="Cystine-knot cytokines"/>
    <property type="match status" value="1"/>
</dbReference>
<reference evidence="14" key="1">
    <citation type="submission" date="2025-08" db="UniProtKB">
        <authorList>
            <consortium name="Ensembl"/>
        </authorList>
    </citation>
    <scope>IDENTIFICATION</scope>
</reference>
<comment type="subunit">
    <text evidence="9">Antiparallel homodimer; disulfide-linked. Antiparallel heterodimer with PDGFA; disulfide-linked. The PDGFB homodimer interacts with PDGFRA and PDGFRB homodimers, and with heterodimers formed by PDGFRA and PDGFRB. The heterodimer composed of PDGFA and PDGFB interacts with PDGFRB homodimers, and with heterodimers formed by PDGFRA and PDGFRB. Interacts with XLKD1. Interacts with LRP1. Interacts with SORL1 (via the N-terminal ectodomain). Interacts with CD82; this interaction inhibits PDGFB-mediated signaling pathway.</text>
</comment>
<dbReference type="GO" id="GO:0001525">
    <property type="term" value="P:angiogenesis"/>
    <property type="evidence" value="ECO:0007669"/>
    <property type="project" value="Ensembl"/>
</dbReference>
<evidence type="ECO:0000256" key="7">
    <source>
        <dbReference type="ARBA" id="ARBA00032702"/>
    </source>
</evidence>